<feature type="compositionally biased region" description="Acidic residues" evidence="2">
    <location>
        <begin position="56"/>
        <end position="66"/>
    </location>
</feature>
<dbReference type="SMART" id="SM00233">
    <property type="entry name" value="PH"/>
    <property type="match status" value="1"/>
</dbReference>
<evidence type="ECO:0000259" key="4">
    <source>
        <dbReference type="PROSITE" id="PS50238"/>
    </source>
</evidence>
<feature type="domain" description="PH" evidence="3">
    <location>
        <begin position="93"/>
        <end position="197"/>
    </location>
</feature>
<dbReference type="FunFam" id="1.10.555.10:FF:000003">
    <property type="entry name" value="Putative rho GTPase-activating protein 12"/>
    <property type="match status" value="1"/>
</dbReference>
<dbReference type="InterPro" id="IPR050729">
    <property type="entry name" value="Rho-GAP"/>
</dbReference>
<dbReference type="PANTHER" id="PTHR23176">
    <property type="entry name" value="RHO/RAC/CDC GTPASE-ACTIVATING PROTEIN"/>
    <property type="match status" value="1"/>
</dbReference>
<gene>
    <name evidence="6 7" type="primary">LOC116949624</name>
</gene>
<feature type="domain" description="Rho-GAP" evidence="4">
    <location>
        <begin position="278"/>
        <end position="469"/>
    </location>
</feature>
<dbReference type="RefSeq" id="XP_032823026.1">
    <property type="nucleotide sequence ID" value="XM_032967135.1"/>
</dbReference>
<dbReference type="GO" id="GO:0005737">
    <property type="term" value="C:cytoplasm"/>
    <property type="evidence" value="ECO:0007669"/>
    <property type="project" value="TreeGrafter"/>
</dbReference>
<protein>
    <submittedName>
        <fullName evidence="6 7">Rho GTPase-activating protein 15-like isoform X1</fullName>
    </submittedName>
</protein>
<feature type="region of interest" description="Disordered" evidence="2">
    <location>
        <begin position="1"/>
        <end position="75"/>
    </location>
</feature>
<dbReference type="InterPro" id="IPR008936">
    <property type="entry name" value="Rho_GTPase_activation_prot"/>
</dbReference>
<dbReference type="Gene3D" id="1.10.555.10">
    <property type="entry name" value="Rho GTPase activation protein"/>
    <property type="match status" value="1"/>
</dbReference>
<feature type="region of interest" description="Disordered" evidence="2">
    <location>
        <begin position="221"/>
        <end position="242"/>
    </location>
</feature>
<dbReference type="PROSITE" id="PS50238">
    <property type="entry name" value="RHOGAP"/>
    <property type="match status" value="1"/>
</dbReference>
<proteinExistence type="predicted"/>
<dbReference type="PANTHER" id="PTHR23176:SF129">
    <property type="entry name" value="RHO GTPASE ACTIVATING PROTEIN AT 16F, ISOFORM E-RELATED"/>
    <property type="match status" value="1"/>
</dbReference>
<evidence type="ECO:0000313" key="5">
    <source>
        <dbReference type="Proteomes" id="UP001318040"/>
    </source>
</evidence>
<name>A0AAJ7TU38_PETMA</name>
<feature type="compositionally biased region" description="Basic and acidic residues" evidence="2">
    <location>
        <begin position="227"/>
        <end position="242"/>
    </location>
</feature>
<evidence type="ECO:0000256" key="2">
    <source>
        <dbReference type="SAM" id="MobiDB-lite"/>
    </source>
</evidence>
<dbReference type="Pfam" id="PF00620">
    <property type="entry name" value="RhoGAP"/>
    <property type="match status" value="1"/>
</dbReference>
<reference evidence="6 7" key="1">
    <citation type="submission" date="2025-04" db="UniProtKB">
        <authorList>
            <consortium name="RefSeq"/>
        </authorList>
    </citation>
    <scope>IDENTIFICATION</scope>
    <source>
        <tissue evidence="6 7">Sperm</tissue>
    </source>
</reference>
<dbReference type="PROSITE" id="PS50003">
    <property type="entry name" value="PH_DOMAIN"/>
    <property type="match status" value="1"/>
</dbReference>
<sequence>MIQSREESEASGGDKATSVPDLTHGIFERRYSEEHSRLYEKPTANAENDGGSLTDEGLDDEVEEENVQTGKEDVAGNRTMLTKSISMASLTTAQLKMGTLNTAKSMEGGKRLRVKWSNVYVTLHESGLTFRKSSSAKKTAQEEISLLGAQLQRATDKEYRKRNVIQLTTAESDCYLLQSDIDVNIAQWYEHIHEAIEAQACQSPTGERIYKNVIIDGLGPTKPAGCPREERTPPARSRTEPSMDRTNIREMLRKLILKRPPRQYLRDRGIIKDQVFGCPLQSLCAREASTVPAFVRLCVQEVDKRGLQVDGIYRLSGNLASVQKLRYAIDREDKLDLGTDSPWADIHVVSGALKLFFRELPESLIPQKNFGDFVKALGMNNCQARTYAIGELINSLAGPHLETMKFLFGHLKRVAKHRDANRMSVENLAIVFGPTLLRSEMNSPQSAMNDMPHQAQVLEFILGQFSTLFPE</sequence>
<dbReference type="RefSeq" id="XP_032823035.1">
    <property type="nucleotide sequence ID" value="XM_032967144.1"/>
</dbReference>
<dbReference type="InterPro" id="IPR001849">
    <property type="entry name" value="PH_domain"/>
</dbReference>
<organism evidence="5 7">
    <name type="scientific">Petromyzon marinus</name>
    <name type="common">Sea lamprey</name>
    <dbReference type="NCBI Taxonomy" id="7757"/>
    <lineage>
        <taxon>Eukaryota</taxon>
        <taxon>Metazoa</taxon>
        <taxon>Chordata</taxon>
        <taxon>Craniata</taxon>
        <taxon>Vertebrata</taxon>
        <taxon>Cyclostomata</taxon>
        <taxon>Hyperoartia</taxon>
        <taxon>Petromyzontiformes</taxon>
        <taxon>Petromyzontidae</taxon>
        <taxon>Petromyzon</taxon>
    </lineage>
</organism>
<evidence type="ECO:0000313" key="7">
    <source>
        <dbReference type="RefSeq" id="XP_032823035.1"/>
    </source>
</evidence>
<dbReference type="Proteomes" id="UP001318040">
    <property type="component" value="Chromosome 2"/>
</dbReference>
<dbReference type="SMART" id="SM00324">
    <property type="entry name" value="RhoGAP"/>
    <property type="match status" value="1"/>
</dbReference>
<dbReference type="GO" id="GO:0007165">
    <property type="term" value="P:signal transduction"/>
    <property type="evidence" value="ECO:0007669"/>
    <property type="project" value="InterPro"/>
</dbReference>
<dbReference type="KEGG" id="pmrn:116949624"/>
<dbReference type="InterPro" id="IPR011993">
    <property type="entry name" value="PH-like_dom_sf"/>
</dbReference>
<dbReference type="Gene3D" id="2.30.29.30">
    <property type="entry name" value="Pleckstrin-homology domain (PH domain)/Phosphotyrosine-binding domain (PTB)"/>
    <property type="match status" value="1"/>
</dbReference>
<keyword evidence="5" id="KW-1185">Reference proteome</keyword>
<dbReference type="SUPFAM" id="SSF48350">
    <property type="entry name" value="GTPase activation domain, GAP"/>
    <property type="match status" value="1"/>
</dbReference>
<evidence type="ECO:0000313" key="6">
    <source>
        <dbReference type="RefSeq" id="XP_032823026.1"/>
    </source>
</evidence>
<keyword evidence="1" id="KW-0343">GTPase activation</keyword>
<dbReference type="GeneID" id="116949624"/>
<evidence type="ECO:0000256" key="1">
    <source>
        <dbReference type="ARBA" id="ARBA00022468"/>
    </source>
</evidence>
<accession>A0AAJ7TU38</accession>
<dbReference type="InterPro" id="IPR000198">
    <property type="entry name" value="RhoGAP_dom"/>
</dbReference>
<dbReference type="SUPFAM" id="SSF50729">
    <property type="entry name" value="PH domain-like"/>
    <property type="match status" value="1"/>
</dbReference>
<dbReference type="Pfam" id="PF00169">
    <property type="entry name" value="PH"/>
    <property type="match status" value="1"/>
</dbReference>
<dbReference type="AlphaFoldDB" id="A0AAJ7TU38"/>
<feature type="compositionally biased region" description="Basic and acidic residues" evidence="2">
    <location>
        <begin position="26"/>
        <end position="40"/>
    </location>
</feature>
<evidence type="ECO:0000259" key="3">
    <source>
        <dbReference type="PROSITE" id="PS50003"/>
    </source>
</evidence>
<dbReference type="GO" id="GO:0005096">
    <property type="term" value="F:GTPase activator activity"/>
    <property type="evidence" value="ECO:0007669"/>
    <property type="project" value="UniProtKB-KW"/>
</dbReference>